<feature type="domain" description="PpiC" evidence="13">
    <location>
        <begin position="136"/>
        <end position="229"/>
    </location>
</feature>
<dbReference type="PROSITE" id="PS51257">
    <property type="entry name" value="PROKAR_LIPOPROTEIN"/>
    <property type="match status" value="1"/>
</dbReference>
<evidence type="ECO:0000256" key="5">
    <source>
        <dbReference type="ARBA" id="ARBA00022729"/>
    </source>
</evidence>
<dbReference type="HAMAP" id="MF_01145">
    <property type="entry name" value="Foldase_PrsA"/>
    <property type="match status" value="1"/>
</dbReference>
<evidence type="ECO:0000313" key="14">
    <source>
        <dbReference type="EMBL" id="KRM43700.1"/>
    </source>
</evidence>
<evidence type="ECO:0000256" key="8">
    <source>
        <dbReference type="ARBA" id="ARBA00023139"/>
    </source>
</evidence>
<dbReference type="EMBL" id="AZFZ01000030">
    <property type="protein sequence ID" value="KRM43700.1"/>
    <property type="molecule type" value="Genomic_DNA"/>
</dbReference>
<evidence type="ECO:0000256" key="7">
    <source>
        <dbReference type="ARBA" id="ARBA00023136"/>
    </source>
</evidence>
<dbReference type="Pfam" id="PF00639">
    <property type="entry name" value="Rotamase"/>
    <property type="match status" value="1"/>
</dbReference>
<dbReference type="SUPFAM" id="SSF54534">
    <property type="entry name" value="FKBP-like"/>
    <property type="match status" value="1"/>
</dbReference>
<keyword evidence="9 11" id="KW-0413">Isomerase</keyword>
<dbReference type="AlphaFoldDB" id="A0A0R1YSA6"/>
<comment type="subcellular location">
    <subcellularLocation>
        <location evidence="2 11">Cell membrane</location>
        <topology evidence="2 11">Lipid-anchor</topology>
    </subcellularLocation>
</comment>
<dbReference type="InterPro" id="IPR023059">
    <property type="entry name" value="Foldase_PrsA"/>
</dbReference>
<dbReference type="GO" id="GO:0006457">
    <property type="term" value="P:protein folding"/>
    <property type="evidence" value="ECO:0007669"/>
    <property type="project" value="UniProtKB-UniRule"/>
</dbReference>
<comment type="similarity">
    <text evidence="3 11">Belongs to the PrsA family.</text>
</comment>
<dbReference type="GO" id="GO:0005886">
    <property type="term" value="C:plasma membrane"/>
    <property type="evidence" value="ECO:0007669"/>
    <property type="project" value="UniProtKB-SubCell"/>
</dbReference>
<dbReference type="InterPro" id="IPR050245">
    <property type="entry name" value="PrsA_foldase"/>
</dbReference>
<evidence type="ECO:0000259" key="13">
    <source>
        <dbReference type="PROSITE" id="PS50198"/>
    </source>
</evidence>
<evidence type="ECO:0000256" key="12">
    <source>
        <dbReference type="SAM" id="SignalP"/>
    </source>
</evidence>
<feature type="chain" id="PRO_5039562472" description="Foldase protein PrsA" evidence="12">
    <location>
        <begin position="19"/>
        <end position="293"/>
    </location>
</feature>
<dbReference type="PANTHER" id="PTHR47245:SF1">
    <property type="entry name" value="FOLDASE PROTEIN PRSA"/>
    <property type="match status" value="1"/>
</dbReference>
<evidence type="ECO:0000256" key="10">
    <source>
        <dbReference type="ARBA" id="ARBA00023288"/>
    </source>
</evidence>
<dbReference type="Gene3D" id="3.10.50.40">
    <property type="match status" value="1"/>
</dbReference>
<organism evidence="14 15">
    <name type="scientific">Lentilactobacillus parafarraginis DSM 18390 = JCM 14109</name>
    <dbReference type="NCBI Taxonomy" id="1423786"/>
    <lineage>
        <taxon>Bacteria</taxon>
        <taxon>Bacillati</taxon>
        <taxon>Bacillota</taxon>
        <taxon>Bacilli</taxon>
        <taxon>Lactobacillales</taxon>
        <taxon>Lactobacillaceae</taxon>
        <taxon>Lentilactobacillus</taxon>
    </lineage>
</organism>
<dbReference type="GO" id="GO:0003755">
    <property type="term" value="F:peptidyl-prolyl cis-trans isomerase activity"/>
    <property type="evidence" value="ECO:0007669"/>
    <property type="project" value="UniProtKB-UniRule"/>
</dbReference>
<keyword evidence="5 11" id="KW-0732">Signal</keyword>
<evidence type="ECO:0000256" key="2">
    <source>
        <dbReference type="ARBA" id="ARBA00004193"/>
    </source>
</evidence>
<name>A0A0R1YSA6_9LACO</name>
<keyword evidence="7 11" id="KW-0472">Membrane</keyword>
<accession>A0A0R1YSA6</accession>
<evidence type="ECO:0000256" key="4">
    <source>
        <dbReference type="ARBA" id="ARBA00022475"/>
    </source>
</evidence>
<keyword evidence="10 11" id="KW-0449">Lipoprotein</keyword>
<reference evidence="14 15" key="1">
    <citation type="journal article" date="2015" name="Genome Announc.">
        <title>Expanding the biotechnology potential of lactobacilli through comparative genomics of 213 strains and associated genera.</title>
        <authorList>
            <person name="Sun Z."/>
            <person name="Harris H.M."/>
            <person name="McCann A."/>
            <person name="Guo C."/>
            <person name="Argimon S."/>
            <person name="Zhang W."/>
            <person name="Yang X."/>
            <person name="Jeffery I.B."/>
            <person name="Cooney J.C."/>
            <person name="Kagawa T.F."/>
            <person name="Liu W."/>
            <person name="Song Y."/>
            <person name="Salvetti E."/>
            <person name="Wrobel A."/>
            <person name="Rasinkangas P."/>
            <person name="Parkhill J."/>
            <person name="Rea M.C."/>
            <person name="O'Sullivan O."/>
            <person name="Ritari J."/>
            <person name="Douillard F.P."/>
            <person name="Paul Ross R."/>
            <person name="Yang R."/>
            <person name="Briner A.E."/>
            <person name="Felis G.E."/>
            <person name="de Vos W.M."/>
            <person name="Barrangou R."/>
            <person name="Klaenhammer T.R."/>
            <person name="Caufield P.W."/>
            <person name="Cui Y."/>
            <person name="Zhang H."/>
            <person name="O'Toole P.W."/>
        </authorList>
    </citation>
    <scope>NUCLEOTIDE SEQUENCE [LARGE SCALE GENOMIC DNA]</scope>
    <source>
        <strain evidence="14 15">DSM 18390</strain>
    </source>
</reference>
<dbReference type="SUPFAM" id="SSF109998">
    <property type="entry name" value="Triger factor/SurA peptide-binding domain-like"/>
    <property type="match status" value="1"/>
</dbReference>
<dbReference type="PROSITE" id="PS50198">
    <property type="entry name" value="PPIC_PPIASE_2"/>
    <property type="match status" value="1"/>
</dbReference>
<comment type="caution">
    <text evidence="14">The sequence shown here is derived from an EMBL/GenBank/DDBJ whole genome shotgun (WGS) entry which is preliminary data.</text>
</comment>
<evidence type="ECO:0000256" key="1">
    <source>
        <dbReference type="ARBA" id="ARBA00000971"/>
    </source>
</evidence>
<keyword evidence="8 11" id="KW-0564">Palmitate</keyword>
<evidence type="ECO:0000256" key="6">
    <source>
        <dbReference type="ARBA" id="ARBA00023110"/>
    </source>
</evidence>
<dbReference type="PATRIC" id="fig|1423786.4.peg.1537"/>
<dbReference type="InterPro" id="IPR000297">
    <property type="entry name" value="PPIase_PpiC"/>
</dbReference>
<comment type="catalytic activity">
    <reaction evidence="1 11">
        <text>[protein]-peptidylproline (omega=180) = [protein]-peptidylproline (omega=0)</text>
        <dbReference type="Rhea" id="RHEA:16237"/>
        <dbReference type="Rhea" id="RHEA-COMP:10747"/>
        <dbReference type="Rhea" id="RHEA-COMP:10748"/>
        <dbReference type="ChEBI" id="CHEBI:83833"/>
        <dbReference type="ChEBI" id="CHEBI:83834"/>
        <dbReference type="EC" id="5.2.1.8"/>
    </reaction>
</comment>
<dbReference type="InterPro" id="IPR046357">
    <property type="entry name" value="PPIase_dom_sf"/>
</dbReference>
<dbReference type="InterPro" id="IPR027304">
    <property type="entry name" value="Trigger_fact/SurA_dom_sf"/>
</dbReference>
<keyword evidence="6 11" id="KW-0697">Rotamase</keyword>
<dbReference type="Gene3D" id="1.10.4030.10">
    <property type="entry name" value="Porin chaperone SurA, peptide-binding domain"/>
    <property type="match status" value="1"/>
</dbReference>
<dbReference type="RefSeq" id="WP_056980458.1">
    <property type="nucleotide sequence ID" value="NZ_AZFZ01000030.1"/>
</dbReference>
<evidence type="ECO:0000256" key="9">
    <source>
        <dbReference type="ARBA" id="ARBA00023235"/>
    </source>
</evidence>
<dbReference type="PANTHER" id="PTHR47245">
    <property type="entry name" value="PEPTIDYLPROLYL ISOMERASE"/>
    <property type="match status" value="1"/>
</dbReference>
<evidence type="ECO:0000313" key="15">
    <source>
        <dbReference type="Proteomes" id="UP000051010"/>
    </source>
</evidence>
<protein>
    <recommendedName>
        <fullName evidence="11">Foldase protein PrsA</fullName>
        <ecNumber evidence="11">5.2.1.8</ecNumber>
    </recommendedName>
</protein>
<evidence type="ECO:0000256" key="3">
    <source>
        <dbReference type="ARBA" id="ARBA00006071"/>
    </source>
</evidence>
<evidence type="ECO:0000256" key="11">
    <source>
        <dbReference type="HAMAP-Rule" id="MF_01145"/>
    </source>
</evidence>
<gene>
    <name evidence="11" type="primary">prsA</name>
    <name evidence="14" type="ORF">FD47_GL001437</name>
</gene>
<sequence>MKKWLVGAATLGIGLTLAGCGSQSVATIDGNNISKDAFYSSLKANPEAKQVLRDMILDKGLETQYGAKVSTSEVDAKYNEYKAQSGPSFSAFLKQNDLSAAQFKDRIRENLLMQAAVRANTRFTPKMLREQFRAYQPKVVVDQILVSKAATAKEVIAKLAAGQSFATLAKRYSTDVATKNKSGRIAPFDNTNSSLDPAFKSAAFKLKSGEYTKMPVKTQYGYEVIQMIRHPKRGRLSDHENELKNQIVTARMGDSNQLQAITSKVLRHRKITIHDKGLQSALGSLEPQSSKDS</sequence>
<dbReference type="NCBIfam" id="NF003356">
    <property type="entry name" value="PRK04405.1"/>
    <property type="match status" value="1"/>
</dbReference>
<feature type="signal peptide" evidence="12">
    <location>
        <begin position="1"/>
        <end position="18"/>
    </location>
</feature>
<proteinExistence type="inferred from homology"/>
<dbReference type="Proteomes" id="UP000051010">
    <property type="component" value="Unassembled WGS sequence"/>
</dbReference>
<dbReference type="EC" id="5.2.1.8" evidence="11"/>
<comment type="function">
    <text evidence="11">Plays a major role in protein secretion by helping the post-translocational extracellular folding of several secreted proteins.</text>
</comment>
<keyword evidence="4 11" id="KW-1003">Cell membrane</keyword>